<dbReference type="GO" id="GO:0071028">
    <property type="term" value="P:nuclear mRNA surveillance"/>
    <property type="evidence" value="ECO:0007669"/>
    <property type="project" value="TreeGrafter"/>
</dbReference>
<dbReference type="PANTHER" id="PTHR11953">
    <property type="entry name" value="EXOSOME COMPLEX COMPONENT"/>
    <property type="match status" value="1"/>
</dbReference>
<evidence type="ECO:0000259" key="6">
    <source>
        <dbReference type="Pfam" id="PF01138"/>
    </source>
</evidence>
<feature type="domain" description="Exoribonuclease phosphorolytic" evidence="6">
    <location>
        <begin position="13"/>
        <end position="130"/>
    </location>
</feature>
<keyword evidence="9" id="KW-1185">Reference proteome</keyword>
<comment type="caution">
    <text evidence="8">The sequence shown here is derived from an EMBL/GenBank/DDBJ whole genome shotgun (WGS) entry which is preliminary data.</text>
</comment>
<dbReference type="InterPro" id="IPR050080">
    <property type="entry name" value="RNase_PH"/>
</dbReference>
<feature type="domain" description="Exoribonuclease phosphorolytic" evidence="7">
    <location>
        <begin position="134"/>
        <end position="171"/>
    </location>
</feature>
<dbReference type="InterPro" id="IPR036345">
    <property type="entry name" value="ExoRNase_PH_dom2_sf"/>
</dbReference>
<dbReference type="GO" id="GO:0003723">
    <property type="term" value="F:RNA binding"/>
    <property type="evidence" value="ECO:0007669"/>
    <property type="project" value="TreeGrafter"/>
</dbReference>
<evidence type="ECO:0000256" key="4">
    <source>
        <dbReference type="ARBA" id="ARBA00022835"/>
    </source>
</evidence>
<dbReference type="InterPro" id="IPR015847">
    <property type="entry name" value="ExoRNase_PH_dom2"/>
</dbReference>
<dbReference type="Pfam" id="PF01138">
    <property type="entry name" value="RNase_PH"/>
    <property type="match status" value="1"/>
</dbReference>
<dbReference type="InterPro" id="IPR001247">
    <property type="entry name" value="ExoRNase_PH_dom1"/>
</dbReference>
<dbReference type="GO" id="GO:0000176">
    <property type="term" value="C:nuclear exosome (RNase complex)"/>
    <property type="evidence" value="ECO:0007669"/>
    <property type="project" value="TreeGrafter"/>
</dbReference>
<dbReference type="GO" id="GO:0034475">
    <property type="term" value="P:U4 snRNA 3'-end processing"/>
    <property type="evidence" value="ECO:0007669"/>
    <property type="project" value="TreeGrafter"/>
</dbReference>
<organism evidence="8 9">
    <name type="scientific">Caenorhabditis nigoni</name>
    <dbReference type="NCBI Taxonomy" id="1611254"/>
    <lineage>
        <taxon>Eukaryota</taxon>
        <taxon>Metazoa</taxon>
        <taxon>Ecdysozoa</taxon>
        <taxon>Nematoda</taxon>
        <taxon>Chromadorea</taxon>
        <taxon>Rhabditida</taxon>
        <taxon>Rhabditina</taxon>
        <taxon>Rhabditomorpha</taxon>
        <taxon>Rhabditoidea</taxon>
        <taxon>Rhabditidae</taxon>
        <taxon>Peloderinae</taxon>
        <taxon>Caenorhabditis</taxon>
    </lineage>
</organism>
<evidence type="ECO:0000256" key="3">
    <source>
        <dbReference type="ARBA" id="ARBA00022552"/>
    </source>
</evidence>
<dbReference type="EMBL" id="PDUG01000002">
    <property type="protein sequence ID" value="PIC45802.1"/>
    <property type="molecule type" value="Genomic_DNA"/>
</dbReference>
<dbReference type="PANTHER" id="PTHR11953:SF1">
    <property type="entry name" value="EXOSOME COMPLEX COMPONENT RRP46"/>
    <property type="match status" value="1"/>
</dbReference>
<keyword evidence="3" id="KW-0698">rRNA processing</keyword>
<comment type="subcellular location">
    <subcellularLocation>
        <location evidence="1">Nucleus</location>
    </subcellularLocation>
</comment>
<dbReference type="CDD" id="cd11372">
    <property type="entry name" value="RNase_PH_RRP46"/>
    <property type="match status" value="1"/>
</dbReference>
<evidence type="ECO:0000256" key="5">
    <source>
        <dbReference type="ARBA" id="ARBA00023242"/>
    </source>
</evidence>
<evidence type="ECO:0000313" key="8">
    <source>
        <dbReference type="EMBL" id="PIC45802.1"/>
    </source>
</evidence>
<accession>A0A2G5V1Y7</accession>
<proteinExistence type="inferred from homology"/>
<evidence type="ECO:0000256" key="1">
    <source>
        <dbReference type="ARBA" id="ARBA00004123"/>
    </source>
</evidence>
<evidence type="ECO:0000256" key="2">
    <source>
        <dbReference type="ARBA" id="ARBA00006678"/>
    </source>
</evidence>
<name>A0A2G5V1Y7_9PELO</name>
<dbReference type="GO" id="GO:0000177">
    <property type="term" value="C:cytoplasmic exosome (RNase complex)"/>
    <property type="evidence" value="ECO:0007669"/>
    <property type="project" value="TreeGrafter"/>
</dbReference>
<evidence type="ECO:0000259" key="7">
    <source>
        <dbReference type="Pfam" id="PF03725"/>
    </source>
</evidence>
<dbReference type="SUPFAM" id="SSF55666">
    <property type="entry name" value="Ribonuclease PH domain 2-like"/>
    <property type="match status" value="1"/>
</dbReference>
<dbReference type="OrthoDB" id="27298at2759"/>
<dbReference type="FunFam" id="3.30.230.70:FF:000062">
    <property type="entry name" value="Cell death-related nuclease 5"/>
    <property type="match status" value="1"/>
</dbReference>
<reference evidence="9" key="1">
    <citation type="submission" date="2017-10" db="EMBL/GenBank/DDBJ databases">
        <title>Rapid genome shrinkage in a self-fertile nematode reveals novel sperm competition proteins.</title>
        <authorList>
            <person name="Yin D."/>
            <person name="Schwarz E.M."/>
            <person name="Thomas C.G."/>
            <person name="Felde R.L."/>
            <person name="Korf I.F."/>
            <person name="Cutter A.D."/>
            <person name="Schartner C.M."/>
            <person name="Ralston E.J."/>
            <person name="Meyer B.J."/>
            <person name="Haag E.S."/>
        </authorList>
    </citation>
    <scope>NUCLEOTIDE SEQUENCE [LARGE SCALE GENOMIC DNA]</scope>
    <source>
        <strain evidence="9">JU1422</strain>
    </source>
</reference>
<dbReference type="AlphaFoldDB" id="A0A2G5V1Y7"/>
<gene>
    <name evidence="8" type="primary">Cnig_chr_II.g5702</name>
    <name evidence="8" type="ORF">B9Z55_005702</name>
</gene>
<comment type="similarity">
    <text evidence="2">Belongs to the RNase PH family.</text>
</comment>
<protein>
    <submittedName>
        <fullName evidence="8">Uncharacterized protein</fullName>
    </submittedName>
</protein>
<dbReference type="GO" id="GO:0071051">
    <property type="term" value="P:poly(A)-dependent snoRNA 3'-end processing"/>
    <property type="evidence" value="ECO:0007669"/>
    <property type="project" value="TreeGrafter"/>
</dbReference>
<dbReference type="STRING" id="1611254.A0A2G5V1Y7"/>
<dbReference type="SUPFAM" id="SSF54211">
    <property type="entry name" value="Ribosomal protein S5 domain 2-like"/>
    <property type="match status" value="1"/>
</dbReference>
<sequence>MTHVSVFQMAGRLREMRCELSFLKNADGSACFSQGSTCIWASCSGPGDVHASKANEEAMTLDISYRANCGDNKFSVLNNIIQSTLSKAINLELFPHTGLVVTIHGIQDDGSMGAVALNGACFALLDNGMPFETVFCGVLIVRVKDELIIDPTAKQETASTGKVLFAVCKGTDGFPEVCSMDVIGNWDYLQLEAAWSLAQPSASAIFEFYTSVMKRKHSVDEH</sequence>
<keyword evidence="5" id="KW-0539">Nucleus</keyword>
<dbReference type="Gene3D" id="3.30.230.70">
    <property type="entry name" value="GHMP Kinase, N-terminal domain"/>
    <property type="match status" value="1"/>
</dbReference>
<dbReference type="GO" id="GO:0005730">
    <property type="term" value="C:nucleolus"/>
    <property type="evidence" value="ECO:0007669"/>
    <property type="project" value="TreeGrafter"/>
</dbReference>
<dbReference type="InterPro" id="IPR020568">
    <property type="entry name" value="Ribosomal_Su5_D2-typ_SF"/>
</dbReference>
<dbReference type="GO" id="GO:0006364">
    <property type="term" value="P:rRNA processing"/>
    <property type="evidence" value="ECO:0007669"/>
    <property type="project" value="UniProtKB-KW"/>
</dbReference>
<dbReference type="GO" id="GO:0016075">
    <property type="term" value="P:rRNA catabolic process"/>
    <property type="evidence" value="ECO:0007669"/>
    <property type="project" value="TreeGrafter"/>
</dbReference>
<dbReference type="InterPro" id="IPR027408">
    <property type="entry name" value="PNPase/RNase_PH_dom_sf"/>
</dbReference>
<keyword evidence="4" id="KW-0271">Exosome</keyword>
<dbReference type="Pfam" id="PF03725">
    <property type="entry name" value="RNase_PH_C"/>
    <property type="match status" value="1"/>
</dbReference>
<dbReference type="Proteomes" id="UP000230233">
    <property type="component" value="Chromosome II"/>
</dbReference>
<evidence type="ECO:0000313" key="9">
    <source>
        <dbReference type="Proteomes" id="UP000230233"/>
    </source>
</evidence>